<feature type="coiled-coil region" evidence="3">
    <location>
        <begin position="335"/>
        <end position="410"/>
    </location>
</feature>
<keyword evidence="1" id="KW-0378">Hydrolase</keyword>
<dbReference type="InterPro" id="IPR000340">
    <property type="entry name" value="Dual-sp_phosphatase_cat-dom"/>
</dbReference>
<dbReference type="GO" id="GO:0019203">
    <property type="term" value="F:carbohydrate phosphatase activity"/>
    <property type="evidence" value="ECO:0007669"/>
    <property type="project" value="InterPro"/>
</dbReference>
<dbReference type="SUPFAM" id="SSF52799">
    <property type="entry name" value="(Phosphotyrosine protein) phosphatases II"/>
    <property type="match status" value="1"/>
</dbReference>
<organism evidence="5">
    <name type="scientific">Pyramimonas obovata</name>
    <dbReference type="NCBI Taxonomy" id="1411642"/>
    <lineage>
        <taxon>Eukaryota</taxon>
        <taxon>Viridiplantae</taxon>
        <taxon>Chlorophyta</taxon>
        <taxon>Pyramimonadophyceae</taxon>
        <taxon>Pyramimonadales</taxon>
        <taxon>Pyramimonadaceae</taxon>
        <taxon>Pyramimonas</taxon>
        <taxon>Pyramimonas incertae sedis</taxon>
    </lineage>
</organism>
<name>A0A7S0QTR4_9CHLO</name>
<dbReference type="CDD" id="cd14526">
    <property type="entry name" value="DSP_laforin-like"/>
    <property type="match status" value="1"/>
</dbReference>
<dbReference type="InterPro" id="IPR052832">
    <property type="entry name" value="Starch-Glucan_Phosphatase"/>
</dbReference>
<dbReference type="Gene3D" id="3.90.190.10">
    <property type="entry name" value="Protein tyrosine phosphatase superfamily"/>
    <property type="match status" value="1"/>
</dbReference>
<dbReference type="PANTHER" id="PTHR46642:SF8">
    <property type="entry name" value="DUAL SPECIFICITY PROTEIN PHOSPHATASE FAMILY PROTEIN"/>
    <property type="match status" value="1"/>
</dbReference>
<dbReference type="InterPro" id="IPR029021">
    <property type="entry name" value="Prot-tyrosine_phosphatase-like"/>
</dbReference>
<evidence type="ECO:0000259" key="4">
    <source>
        <dbReference type="PROSITE" id="PS50056"/>
    </source>
</evidence>
<keyword evidence="3" id="KW-0175">Coiled coil</keyword>
<reference evidence="5" key="1">
    <citation type="submission" date="2021-01" db="EMBL/GenBank/DDBJ databases">
        <authorList>
            <person name="Corre E."/>
            <person name="Pelletier E."/>
            <person name="Niang G."/>
            <person name="Scheremetjew M."/>
            <person name="Finn R."/>
            <person name="Kale V."/>
            <person name="Holt S."/>
            <person name="Cochrane G."/>
            <person name="Meng A."/>
            <person name="Brown T."/>
            <person name="Cohen L."/>
        </authorList>
    </citation>
    <scope>NUCLEOTIDE SEQUENCE</scope>
    <source>
        <strain evidence="5">CCMP722</strain>
    </source>
</reference>
<dbReference type="EMBL" id="HBFA01011215">
    <property type="protein sequence ID" value="CAD8659387.1"/>
    <property type="molecule type" value="Transcribed_RNA"/>
</dbReference>
<dbReference type="InterPro" id="IPR000387">
    <property type="entry name" value="Tyr_Pase_dom"/>
</dbReference>
<dbReference type="PROSITE" id="PS50056">
    <property type="entry name" value="TYR_PHOSPHATASE_2"/>
    <property type="match status" value="1"/>
</dbReference>
<feature type="domain" description="Tyrosine specific protein phosphatases" evidence="4">
    <location>
        <begin position="187"/>
        <end position="244"/>
    </location>
</feature>
<evidence type="ECO:0000256" key="1">
    <source>
        <dbReference type="ARBA" id="ARBA00022801"/>
    </source>
</evidence>
<dbReference type="GO" id="GO:0005983">
    <property type="term" value="P:starch catabolic process"/>
    <property type="evidence" value="ECO:0007669"/>
    <property type="project" value="TreeGrafter"/>
</dbReference>
<accession>A0A7S0QTR4</accession>
<dbReference type="AlphaFoldDB" id="A0A7S0QTR4"/>
<dbReference type="GO" id="GO:0009507">
    <property type="term" value="C:chloroplast"/>
    <property type="evidence" value="ECO:0007669"/>
    <property type="project" value="TreeGrafter"/>
</dbReference>
<proteinExistence type="predicted"/>
<evidence type="ECO:0000256" key="3">
    <source>
        <dbReference type="SAM" id="Coils"/>
    </source>
</evidence>
<evidence type="ECO:0000256" key="2">
    <source>
        <dbReference type="ARBA" id="ARBA00022912"/>
    </source>
</evidence>
<dbReference type="GO" id="GO:2001070">
    <property type="term" value="F:starch binding"/>
    <property type="evidence" value="ECO:0007669"/>
    <property type="project" value="TreeGrafter"/>
</dbReference>
<evidence type="ECO:0000313" key="5">
    <source>
        <dbReference type="EMBL" id="CAD8659387.1"/>
    </source>
</evidence>
<sequence length="477" mass="52502">MLLGTTLQVFAHTAPRAKTQSGLVSSQPVPRVLRNGSLRAVFSAEASTKTGGHGFGLWSRRSKGGGRRCPRDVVVFAELSEEEAWKKRAEESKEAGTAPPPTGEWKWTLNWNEIEPLIVVGSCPRSPSDVDRLVDEAGVEAIICLQSDACFEALKIDWPSIRERAMERGVVMTRIAVRDFDHNDQANMLPEAVRTLAGQIHHNRRTYVHCTAGINRATLTTVGYLTFMRGMNLDDAVRVVKERRSVAHPYIDCWRTVHKRLLDGRGEELGYLSGQIYKERCETGEQGDSNSDWEAAERRLIAETFQRRVGVDAHTTSSMIEIAERREAEASQLANSASEALLEASEARKQAAEARAELEELQAEVAAVAGASKKRAEMAEELASALQAQTAALKDEMRELRAENAQFRAERMAGNGAAGAPVVVGAEQLPGLDLEALGVNWPASAAKVDPLHAYCQDNPDVEECRLFYQQEESTVPK</sequence>
<dbReference type="GO" id="GO:0004721">
    <property type="term" value="F:phosphoprotein phosphatase activity"/>
    <property type="evidence" value="ECO:0007669"/>
    <property type="project" value="UniProtKB-KW"/>
</dbReference>
<gene>
    <name evidence="5" type="ORF">POBO1169_LOCUS5847</name>
</gene>
<dbReference type="PANTHER" id="PTHR46642">
    <property type="entry name" value="DUAL SPECIFICITY PHOSPHATASE, SUBGROUP, CATALYTIC DOMAIN"/>
    <property type="match status" value="1"/>
</dbReference>
<keyword evidence="2" id="KW-0904">Protein phosphatase</keyword>
<protein>
    <recommendedName>
        <fullName evidence="4">Tyrosine specific protein phosphatases domain-containing protein</fullName>
    </recommendedName>
</protein>
<dbReference type="Pfam" id="PF00782">
    <property type="entry name" value="DSPc"/>
    <property type="match status" value="1"/>
</dbReference>
<dbReference type="InterPro" id="IPR045204">
    <property type="entry name" value="DSP_laforin-like"/>
</dbReference>